<protein>
    <recommendedName>
        <fullName evidence="3">Thioredoxin family protein</fullName>
    </recommendedName>
</protein>
<organism evidence="1 2">
    <name type="scientific">Capillimicrobium parvum</name>
    <dbReference type="NCBI Taxonomy" id="2884022"/>
    <lineage>
        <taxon>Bacteria</taxon>
        <taxon>Bacillati</taxon>
        <taxon>Actinomycetota</taxon>
        <taxon>Thermoleophilia</taxon>
        <taxon>Solirubrobacterales</taxon>
        <taxon>Capillimicrobiaceae</taxon>
        <taxon>Capillimicrobium</taxon>
    </lineage>
</organism>
<reference evidence="1" key="1">
    <citation type="journal article" date="2022" name="Int. J. Syst. Evol. Microbiol.">
        <title>Pseudomonas aegrilactucae sp. nov. and Pseudomonas morbosilactucae sp. nov., pathogens causing bacterial rot of lettuce in Japan.</title>
        <authorList>
            <person name="Sawada H."/>
            <person name="Fujikawa T."/>
            <person name="Satou M."/>
        </authorList>
    </citation>
    <scope>NUCLEOTIDE SEQUENCE</scope>
    <source>
        <strain evidence="1">0166_1</strain>
    </source>
</reference>
<dbReference type="RefSeq" id="WP_259316144.1">
    <property type="nucleotide sequence ID" value="NZ_CP087164.1"/>
</dbReference>
<proteinExistence type="predicted"/>
<dbReference type="EMBL" id="CP087164">
    <property type="protein sequence ID" value="UGS36475.1"/>
    <property type="molecule type" value="Genomic_DNA"/>
</dbReference>
<evidence type="ECO:0000313" key="2">
    <source>
        <dbReference type="Proteomes" id="UP001162834"/>
    </source>
</evidence>
<gene>
    <name evidence="1" type="ORF">DSM104329_02881</name>
</gene>
<dbReference type="AlphaFoldDB" id="A0A9E6XYB7"/>
<keyword evidence="2" id="KW-1185">Reference proteome</keyword>
<accession>A0A9E6XYB7</accession>
<evidence type="ECO:0008006" key="3">
    <source>
        <dbReference type="Google" id="ProtNLM"/>
    </source>
</evidence>
<evidence type="ECO:0000313" key="1">
    <source>
        <dbReference type="EMBL" id="UGS36475.1"/>
    </source>
</evidence>
<name>A0A9E6XYB7_9ACTN</name>
<dbReference type="KEGG" id="sbae:DSM104329_02881"/>
<sequence>MEEPTLMPAEPPAARARRVRAQPLALPSVAVKVEVLFFDGCPNHRALLPHLRELLESVGAGEDVELVRVEDAAAAERERFLGSPTVRVDGEDVEPGAGERTDFGLKCRLFATPGGLRGMPADEWVLAALERARKVSA</sequence>
<dbReference type="Proteomes" id="UP001162834">
    <property type="component" value="Chromosome"/>
</dbReference>